<accession>A0A3P7MC89</accession>
<keyword evidence="2" id="KW-1185">Reference proteome</keyword>
<dbReference type="EMBL" id="UYRT01083148">
    <property type="protein sequence ID" value="VDN27044.1"/>
    <property type="molecule type" value="Genomic_DNA"/>
</dbReference>
<gene>
    <name evidence="1" type="ORF">GPUH_LOCUS15984</name>
</gene>
<dbReference type="PANTHER" id="PTHR21119">
    <property type="entry name" value="C2 DOMAIN-CONTAINING PROTEIN"/>
    <property type="match status" value="1"/>
</dbReference>
<evidence type="ECO:0000313" key="2">
    <source>
        <dbReference type="Proteomes" id="UP000271098"/>
    </source>
</evidence>
<dbReference type="OrthoDB" id="9976063at2759"/>
<organism evidence="1 2">
    <name type="scientific">Gongylonema pulchrum</name>
    <dbReference type="NCBI Taxonomy" id="637853"/>
    <lineage>
        <taxon>Eukaryota</taxon>
        <taxon>Metazoa</taxon>
        <taxon>Ecdysozoa</taxon>
        <taxon>Nematoda</taxon>
        <taxon>Chromadorea</taxon>
        <taxon>Rhabditida</taxon>
        <taxon>Spirurina</taxon>
        <taxon>Spiruromorpha</taxon>
        <taxon>Spiruroidea</taxon>
        <taxon>Gongylonematidae</taxon>
        <taxon>Gongylonema</taxon>
    </lineage>
</organism>
<proteinExistence type="predicted"/>
<name>A0A3P7MC89_9BILA</name>
<reference evidence="1 2" key="1">
    <citation type="submission" date="2018-11" db="EMBL/GenBank/DDBJ databases">
        <authorList>
            <consortium name="Pathogen Informatics"/>
        </authorList>
    </citation>
    <scope>NUCLEOTIDE SEQUENCE [LARGE SCALE GENOMIC DNA]</scope>
</reference>
<dbReference type="Proteomes" id="UP000271098">
    <property type="component" value="Unassembled WGS sequence"/>
</dbReference>
<dbReference type="AlphaFoldDB" id="A0A3P7MC89"/>
<protein>
    <submittedName>
        <fullName evidence="1">Uncharacterized protein</fullName>
    </submittedName>
</protein>
<evidence type="ECO:0000313" key="1">
    <source>
        <dbReference type="EMBL" id="VDN27044.1"/>
    </source>
</evidence>
<sequence length="243" mass="25143">MVSSQRMDDRLLVTNYNAKITDLHGEIEARMACIANQVYLMACFCGRPELDIELVNTDSSSAGAVSRSLVDEAIRKCLLSAVTNISLTESLGQRSSGVATGTVPASAFSPISRVVAGGGAGIIGSSVTPASTPVQEMMKRIGQSTQLTNQSAKLQGAPNKVRVKVIRAQRLGGDRSTDFSSNSTNSNPAIERQASTIRFDCAAATASANDLSGSARNAFTTTAAATTTAAKNTTTASTATCGL</sequence>
<dbReference type="InterPro" id="IPR039934">
    <property type="entry name" value="C2CD2/C2CD2L"/>
</dbReference>
<dbReference type="PANTHER" id="PTHR21119:SF5">
    <property type="entry name" value="C2 DOMAIN-CONTAINING PROTEIN"/>
    <property type="match status" value="1"/>
</dbReference>